<name>A0A124GP55_PICGL</name>
<dbReference type="AlphaFoldDB" id="A0A124GP55"/>
<geneLocation type="mitochondrion" evidence="1"/>
<sequence length="161" mass="17759">MHMSSSMLMPIGVGYGRSTITYPMGFRYRGLGYNPLGSDTLALIRRDGSENISAAEPWARGSATPRCSPSLTGMNKDLRVFSLLSPILSSPRTNALSYIYSASGDYARPYLHHHLEALMSIRIDGGYSPATHLLITMSRWPAFESGVLKGQINLFMDWPGR</sequence>
<organism evidence="1">
    <name type="scientific">Picea glauca</name>
    <name type="common">White spruce</name>
    <name type="synonym">Pinus glauca</name>
    <dbReference type="NCBI Taxonomy" id="3330"/>
    <lineage>
        <taxon>Eukaryota</taxon>
        <taxon>Viridiplantae</taxon>
        <taxon>Streptophyta</taxon>
        <taxon>Embryophyta</taxon>
        <taxon>Tracheophyta</taxon>
        <taxon>Spermatophyta</taxon>
        <taxon>Pinopsida</taxon>
        <taxon>Pinidae</taxon>
        <taxon>Conifers I</taxon>
        <taxon>Pinales</taxon>
        <taxon>Pinaceae</taxon>
        <taxon>Picea</taxon>
    </lineage>
</organism>
<keyword evidence="1" id="KW-0496">Mitochondrion</keyword>
<comment type="caution">
    <text evidence="1">The sequence shown here is derived from an EMBL/GenBank/DDBJ whole genome shotgun (WGS) entry which is preliminary data.</text>
</comment>
<evidence type="ECO:0000313" key="1">
    <source>
        <dbReference type="EMBL" id="KUM50913.1"/>
    </source>
</evidence>
<gene>
    <name evidence="1" type="ORF">ABT39_MTgene759</name>
</gene>
<dbReference type="EMBL" id="LKAM01000001">
    <property type="protein sequence ID" value="KUM50913.1"/>
    <property type="molecule type" value="Genomic_DNA"/>
</dbReference>
<reference evidence="1" key="1">
    <citation type="journal article" date="2015" name="Genome Biol. Evol.">
        <title>Organellar Genomes of White Spruce (Picea glauca): Assembly and Annotation.</title>
        <authorList>
            <person name="Jackman S.D."/>
            <person name="Warren R.L."/>
            <person name="Gibb E.A."/>
            <person name="Vandervalk B.P."/>
            <person name="Mohamadi H."/>
            <person name="Chu J."/>
            <person name="Raymond A."/>
            <person name="Pleasance S."/>
            <person name="Coope R."/>
            <person name="Wildung M.R."/>
            <person name="Ritland C.E."/>
            <person name="Bousquet J."/>
            <person name="Jones S.J."/>
            <person name="Bohlmann J."/>
            <person name="Birol I."/>
        </authorList>
    </citation>
    <scope>NUCLEOTIDE SEQUENCE [LARGE SCALE GENOMIC DNA]</scope>
    <source>
        <tissue evidence="1">Flushing bud</tissue>
    </source>
</reference>
<proteinExistence type="predicted"/>
<protein>
    <submittedName>
        <fullName evidence="1">Uncharacterized protein</fullName>
    </submittedName>
</protein>
<accession>A0A124GP55</accession>